<comment type="similarity">
    <text evidence="1">Belongs to the 'phage' integrase family.</text>
</comment>
<gene>
    <name evidence="8" type="ORF">LQ327_32310</name>
</gene>
<dbReference type="InterPro" id="IPR010998">
    <property type="entry name" value="Integrase_recombinase_N"/>
</dbReference>
<dbReference type="InterPro" id="IPR050808">
    <property type="entry name" value="Phage_Integrase"/>
</dbReference>
<dbReference type="PANTHER" id="PTHR30629">
    <property type="entry name" value="PROPHAGE INTEGRASE"/>
    <property type="match status" value="1"/>
</dbReference>
<dbReference type="Gene3D" id="1.10.150.130">
    <property type="match status" value="1"/>
</dbReference>
<dbReference type="InterPro" id="IPR044068">
    <property type="entry name" value="CB"/>
</dbReference>
<dbReference type="PANTHER" id="PTHR30629:SF2">
    <property type="entry name" value="PROPHAGE INTEGRASE INTS-RELATED"/>
    <property type="match status" value="1"/>
</dbReference>
<dbReference type="Pfam" id="PF00589">
    <property type="entry name" value="Phage_integrase"/>
    <property type="match status" value="1"/>
</dbReference>
<keyword evidence="4" id="KW-0233">DNA recombination</keyword>
<keyword evidence="9" id="KW-1185">Reference proteome</keyword>
<keyword evidence="3 5" id="KW-0238">DNA-binding</keyword>
<evidence type="ECO:0000256" key="1">
    <source>
        <dbReference type="ARBA" id="ARBA00008857"/>
    </source>
</evidence>
<reference evidence="8 9" key="1">
    <citation type="submission" date="2021-11" db="EMBL/GenBank/DDBJ databases">
        <title>Draft genome sequence of Actinomycetospora sp. SF1 isolated from the rhizosphere soil.</title>
        <authorList>
            <person name="Duangmal K."/>
            <person name="Chantavorakit T."/>
        </authorList>
    </citation>
    <scope>NUCLEOTIDE SEQUENCE [LARGE SCALE GENOMIC DNA]</scope>
    <source>
        <strain evidence="8 9">TBRC 5722</strain>
    </source>
</reference>
<dbReference type="PROSITE" id="PS51898">
    <property type="entry name" value="TYR_RECOMBINASE"/>
    <property type="match status" value="1"/>
</dbReference>
<feature type="domain" description="Tyr recombinase" evidence="6">
    <location>
        <begin position="201"/>
        <end position="398"/>
    </location>
</feature>
<evidence type="ECO:0000259" key="6">
    <source>
        <dbReference type="PROSITE" id="PS51898"/>
    </source>
</evidence>
<dbReference type="PROSITE" id="PS51900">
    <property type="entry name" value="CB"/>
    <property type="match status" value="1"/>
</dbReference>
<proteinExistence type="inferred from homology"/>
<dbReference type="InterPro" id="IPR013762">
    <property type="entry name" value="Integrase-like_cat_sf"/>
</dbReference>
<keyword evidence="2" id="KW-0229">DNA integration</keyword>
<dbReference type="RefSeq" id="WP_230740646.1">
    <property type="nucleotide sequence ID" value="NZ_JAJNDB010000010.1"/>
</dbReference>
<dbReference type="EMBL" id="JAJNDB010000010">
    <property type="protein sequence ID" value="MCD2198066.1"/>
    <property type="molecule type" value="Genomic_DNA"/>
</dbReference>
<sequence length="412" mass="46491">MSGQRRRSNGEGTIFQRSSDGLWVGSAYVHTSTGEIKRRRVYGNTELAAREKLRKLQADDGAGLPAPDKTYTVGEYLDVWLARVKEEKRATTYRGYESAVRLHIKPLLGRKRLDRLTGADVRQFLARFRAKCLCCANGWDKHRPAKDQCCSAKRCCGRHPTTRQVQYVHAVLRNALSNAIRDELIMRNVAKLVVVPTPKYKRGKGLTVPEVRTLLKEAKASRLHALYVVAATLGLRRGELLGLRWSDIDVEARTVDIAQTVQRVGGELLIGAVKTDASEAPLPLPKMTMRALLAHRDRQTVEREKARECWQDHDLVFCTQIGTPIEPRAVNRDWDKLRARTGFPTLRLHDLRHTVVSLLLALGVPPHVVQAIARHADAEITLAIYAHTNLDQMREAVDLIDWDDDETSEEMP</sequence>
<dbReference type="Proteomes" id="UP001199469">
    <property type="component" value="Unassembled WGS sequence"/>
</dbReference>
<accession>A0ABS8PII8</accession>
<dbReference type="SUPFAM" id="SSF56349">
    <property type="entry name" value="DNA breaking-rejoining enzymes"/>
    <property type="match status" value="1"/>
</dbReference>
<comment type="caution">
    <text evidence="8">The sequence shown here is derived from an EMBL/GenBank/DDBJ whole genome shotgun (WGS) entry which is preliminary data.</text>
</comment>
<evidence type="ECO:0000259" key="7">
    <source>
        <dbReference type="PROSITE" id="PS51900"/>
    </source>
</evidence>
<dbReference type="InterPro" id="IPR004107">
    <property type="entry name" value="Integrase_SAM-like_N"/>
</dbReference>
<feature type="domain" description="Core-binding (CB)" evidence="7">
    <location>
        <begin position="71"/>
        <end position="180"/>
    </location>
</feature>
<name>A0ABS8PII8_9PSEU</name>
<evidence type="ECO:0000256" key="4">
    <source>
        <dbReference type="ARBA" id="ARBA00023172"/>
    </source>
</evidence>
<evidence type="ECO:0000313" key="8">
    <source>
        <dbReference type="EMBL" id="MCD2198066.1"/>
    </source>
</evidence>
<evidence type="ECO:0000256" key="2">
    <source>
        <dbReference type="ARBA" id="ARBA00022908"/>
    </source>
</evidence>
<dbReference type="InterPro" id="IPR011010">
    <property type="entry name" value="DNA_brk_join_enz"/>
</dbReference>
<evidence type="ECO:0000256" key="5">
    <source>
        <dbReference type="PROSITE-ProRule" id="PRU01248"/>
    </source>
</evidence>
<organism evidence="8 9">
    <name type="scientific">Actinomycetospora endophytica</name>
    <dbReference type="NCBI Taxonomy" id="2291215"/>
    <lineage>
        <taxon>Bacteria</taxon>
        <taxon>Bacillati</taxon>
        <taxon>Actinomycetota</taxon>
        <taxon>Actinomycetes</taxon>
        <taxon>Pseudonocardiales</taxon>
        <taxon>Pseudonocardiaceae</taxon>
        <taxon>Actinomycetospora</taxon>
    </lineage>
</organism>
<evidence type="ECO:0000313" key="9">
    <source>
        <dbReference type="Proteomes" id="UP001199469"/>
    </source>
</evidence>
<dbReference type="InterPro" id="IPR002104">
    <property type="entry name" value="Integrase_catalytic"/>
</dbReference>
<dbReference type="Pfam" id="PF14659">
    <property type="entry name" value="Phage_int_SAM_3"/>
    <property type="match status" value="1"/>
</dbReference>
<evidence type="ECO:0000256" key="3">
    <source>
        <dbReference type="ARBA" id="ARBA00023125"/>
    </source>
</evidence>
<dbReference type="CDD" id="cd01189">
    <property type="entry name" value="INT_ICEBs1_C_like"/>
    <property type="match status" value="1"/>
</dbReference>
<dbReference type="Gene3D" id="1.10.443.10">
    <property type="entry name" value="Intergrase catalytic core"/>
    <property type="match status" value="1"/>
</dbReference>
<protein>
    <submittedName>
        <fullName evidence="8">Site-specific integrase</fullName>
    </submittedName>
</protein>